<reference evidence="1 2" key="1">
    <citation type="journal article" date="2018" name="Sci. Rep.">
        <title>Genome sequence of the cauliflower mushroom Sparassis crispa (Hanabiratake) and its association with beneficial usage.</title>
        <authorList>
            <person name="Kiyama R."/>
            <person name="Furutani Y."/>
            <person name="Kawaguchi K."/>
            <person name="Nakanishi T."/>
        </authorList>
    </citation>
    <scope>NUCLEOTIDE SEQUENCE [LARGE SCALE GENOMIC DNA]</scope>
</reference>
<protein>
    <submittedName>
        <fullName evidence="1">Uncharacterized protein</fullName>
    </submittedName>
</protein>
<gene>
    <name evidence="1" type="ORF">SCP_0700250</name>
</gene>
<accession>A0A401GRK0</accession>
<dbReference type="EMBL" id="BFAD01000007">
    <property type="protein sequence ID" value="GBE84845.1"/>
    <property type="molecule type" value="Genomic_DNA"/>
</dbReference>
<dbReference type="AlphaFoldDB" id="A0A401GRK0"/>
<dbReference type="Proteomes" id="UP000287166">
    <property type="component" value="Unassembled WGS sequence"/>
</dbReference>
<name>A0A401GRK0_9APHY</name>
<evidence type="ECO:0000313" key="2">
    <source>
        <dbReference type="Proteomes" id="UP000287166"/>
    </source>
</evidence>
<organism evidence="1 2">
    <name type="scientific">Sparassis crispa</name>
    <dbReference type="NCBI Taxonomy" id="139825"/>
    <lineage>
        <taxon>Eukaryota</taxon>
        <taxon>Fungi</taxon>
        <taxon>Dikarya</taxon>
        <taxon>Basidiomycota</taxon>
        <taxon>Agaricomycotina</taxon>
        <taxon>Agaricomycetes</taxon>
        <taxon>Polyporales</taxon>
        <taxon>Sparassidaceae</taxon>
        <taxon>Sparassis</taxon>
    </lineage>
</organism>
<dbReference type="InParanoid" id="A0A401GRK0"/>
<keyword evidence="2" id="KW-1185">Reference proteome</keyword>
<comment type="caution">
    <text evidence="1">The sequence shown here is derived from an EMBL/GenBank/DDBJ whole genome shotgun (WGS) entry which is preliminary data.</text>
</comment>
<proteinExistence type="predicted"/>
<evidence type="ECO:0000313" key="1">
    <source>
        <dbReference type="EMBL" id="GBE84845.1"/>
    </source>
</evidence>
<dbReference type="RefSeq" id="XP_027615758.1">
    <property type="nucleotide sequence ID" value="XM_027759957.1"/>
</dbReference>
<dbReference type="GeneID" id="38781762"/>
<sequence>MYTVLTRVHSSVTRENWGDTRSKNVEHAYELWWSTGEAPVIGQRIRLGEAEKRYERCFLKPSVPG</sequence>